<accession>A0ABU1PQP2</accession>
<keyword evidence="2" id="KW-1185">Reference proteome</keyword>
<dbReference type="Proteomes" id="UP001268819">
    <property type="component" value="Unassembled WGS sequence"/>
</dbReference>
<dbReference type="EMBL" id="JAVDSG010000001">
    <property type="protein sequence ID" value="MDR6592969.1"/>
    <property type="molecule type" value="Genomic_DNA"/>
</dbReference>
<evidence type="ECO:0000313" key="2">
    <source>
        <dbReference type="Proteomes" id="UP001268819"/>
    </source>
</evidence>
<dbReference type="InterPro" id="IPR049709">
    <property type="entry name" value="IniB-like_N"/>
</dbReference>
<dbReference type="RefSeq" id="WP_310305078.1">
    <property type="nucleotide sequence ID" value="NZ_BAAAXB010000001.1"/>
</dbReference>
<sequence length="263" mass="26172">MDPVQTLHDFTLGLLRDPQARSAFQLDPQGSLDAAGLGDLTALDVREVLPLVLDYAPTSGLDHALTGVDADDLLALLGDSPIAPGEDLLGHGLDDNTATAAVTGVAAAAQHLAGDLAGSLDADVLDEVGDIAAKGGVTDVVGHVTSGVAGGDVLDTTDLTGSVEDVTGALHVGDALSGDITRNALDLHDIAQVGDVANVGHVVGDVANIGQVVGDVANVGDVTGIGDVTTQVGDLTGIGRITDVADLDHVGVGDVLSGNDLHF</sequence>
<evidence type="ECO:0000313" key="1">
    <source>
        <dbReference type="EMBL" id="MDR6592969.1"/>
    </source>
</evidence>
<organism evidence="1 2">
    <name type="scientific">Saccharothrix longispora</name>
    <dbReference type="NCBI Taxonomy" id="33920"/>
    <lineage>
        <taxon>Bacteria</taxon>
        <taxon>Bacillati</taxon>
        <taxon>Actinomycetota</taxon>
        <taxon>Actinomycetes</taxon>
        <taxon>Pseudonocardiales</taxon>
        <taxon>Pseudonocardiaceae</taxon>
        <taxon>Saccharothrix</taxon>
    </lineage>
</organism>
<reference evidence="1 2" key="1">
    <citation type="submission" date="2023-07" db="EMBL/GenBank/DDBJ databases">
        <title>Sequencing the genomes of 1000 actinobacteria strains.</title>
        <authorList>
            <person name="Klenk H.-P."/>
        </authorList>
    </citation>
    <scope>NUCLEOTIDE SEQUENCE [LARGE SCALE GENOMIC DNA]</scope>
    <source>
        <strain evidence="1 2">DSM 43749</strain>
    </source>
</reference>
<dbReference type="NCBIfam" id="NF038175">
    <property type="entry name" value="IniB_NTERM"/>
    <property type="match status" value="1"/>
</dbReference>
<proteinExistence type="predicted"/>
<comment type="caution">
    <text evidence="1">The sequence shown here is derived from an EMBL/GenBank/DDBJ whole genome shotgun (WGS) entry which is preliminary data.</text>
</comment>
<protein>
    <submittedName>
        <fullName evidence="1">Uncharacterized protein</fullName>
    </submittedName>
</protein>
<gene>
    <name evidence="1" type="ORF">J2S66_001353</name>
</gene>
<name>A0ABU1PQP2_9PSEU</name>